<dbReference type="EMBL" id="JBHSXS010000004">
    <property type="protein sequence ID" value="MFC6880062.1"/>
    <property type="molecule type" value="Genomic_DNA"/>
</dbReference>
<sequence>MMAPLFVLGQYLDSPADYSKECEERISGLGEELSRLLAVSLSHGSDMNYNAGQRLGTYLLADRSPTQDPRAATYSLGIWISTKGPLWTLLLHRGEPGKAEWFPAPLSEVAGTPEVDSLLHTIETYLRSKGYTRISEEALDEMLPDKETEMDGAPATVRDVFFCEIC</sequence>
<reference evidence="2" key="1">
    <citation type="journal article" date="2019" name="Int. J. Syst. Evol. Microbiol.">
        <title>The Global Catalogue of Microorganisms (GCM) 10K type strain sequencing project: providing services to taxonomists for standard genome sequencing and annotation.</title>
        <authorList>
            <consortium name="The Broad Institute Genomics Platform"/>
            <consortium name="The Broad Institute Genome Sequencing Center for Infectious Disease"/>
            <person name="Wu L."/>
            <person name="Ma J."/>
        </authorList>
    </citation>
    <scope>NUCLEOTIDE SEQUENCE [LARGE SCALE GENOMIC DNA]</scope>
    <source>
        <strain evidence="2">JCM 3369</strain>
    </source>
</reference>
<comment type="caution">
    <text evidence="1">The sequence shown here is derived from an EMBL/GenBank/DDBJ whole genome shotgun (WGS) entry which is preliminary data.</text>
</comment>
<organism evidence="1 2">
    <name type="scientific">Actinomadura yumaensis</name>
    <dbReference type="NCBI Taxonomy" id="111807"/>
    <lineage>
        <taxon>Bacteria</taxon>
        <taxon>Bacillati</taxon>
        <taxon>Actinomycetota</taxon>
        <taxon>Actinomycetes</taxon>
        <taxon>Streptosporangiales</taxon>
        <taxon>Thermomonosporaceae</taxon>
        <taxon>Actinomadura</taxon>
    </lineage>
</organism>
<name>A0ABW2CF56_9ACTN</name>
<protein>
    <submittedName>
        <fullName evidence="1">Uncharacterized protein</fullName>
    </submittedName>
</protein>
<proteinExistence type="predicted"/>
<gene>
    <name evidence="1" type="ORF">ACFQKB_09830</name>
</gene>
<evidence type="ECO:0000313" key="1">
    <source>
        <dbReference type="EMBL" id="MFC6880062.1"/>
    </source>
</evidence>
<keyword evidence="2" id="KW-1185">Reference proteome</keyword>
<dbReference type="Proteomes" id="UP001596380">
    <property type="component" value="Unassembled WGS sequence"/>
</dbReference>
<accession>A0ABW2CF56</accession>
<evidence type="ECO:0000313" key="2">
    <source>
        <dbReference type="Proteomes" id="UP001596380"/>
    </source>
</evidence>